<evidence type="ECO:0000256" key="8">
    <source>
        <dbReference type="SAM" id="SignalP"/>
    </source>
</evidence>
<feature type="signal peptide" evidence="8">
    <location>
        <begin position="1"/>
        <end position="27"/>
    </location>
</feature>
<feature type="chain" id="PRO_5044837605" description="riboflavin kinase" evidence="8">
    <location>
        <begin position="28"/>
        <end position="406"/>
    </location>
</feature>
<evidence type="ECO:0000256" key="6">
    <source>
        <dbReference type="ARBA" id="ARBA00022741"/>
    </source>
</evidence>
<evidence type="ECO:0000256" key="3">
    <source>
        <dbReference type="ARBA" id="ARBA00022630"/>
    </source>
</evidence>
<evidence type="ECO:0000256" key="5">
    <source>
        <dbReference type="ARBA" id="ARBA00022679"/>
    </source>
</evidence>
<dbReference type="EC" id="2.7.1.26" evidence="2"/>
<evidence type="ECO:0000256" key="4">
    <source>
        <dbReference type="ARBA" id="ARBA00022643"/>
    </source>
</evidence>
<dbReference type="GO" id="GO:0008531">
    <property type="term" value="F:riboflavin kinase activity"/>
    <property type="evidence" value="ECO:0007669"/>
    <property type="project" value="UniProtKB-EC"/>
</dbReference>
<dbReference type="AlphaFoldDB" id="A0ABD3PXS4"/>
<comment type="pathway">
    <text evidence="1">Cofactor biosynthesis; FMN biosynthesis; FMN from riboflavin (ATP route): step 1/1.</text>
</comment>
<keyword evidence="4" id="KW-0288">FMN</keyword>
<sequence length="406" mass="44746">MRTFPRANLSLLLQLLTISPRIMKSRCLSLSHRNQRLIAYISVANNQRPARFSHVSRQGPRGFPHLTDRLYARHLMAVTVTNNSENEDQSGMKKAFQLLDTISSTVFITDSNGEVTAGSIAGKNTLTYSPTDDTPASNFGKTSQDEVEHYLEMLKELEGTSLSEESSLGTRGNDMILGVTDDDGSSDESDHPWSAINPILRLRGPVATGYGRGGKKLGVPTANLPASLFQSALENLKTGVYFGWAVIEGTAVSAKKGRNRPIKAVVNVGYSPTFEGKENAEKIVEAHLITITSPMTKYESSDNTDENIDNSVEEVAIEEDFYGETMRLQLIGFLRPERKFDSFSDLIAQIHCDIGCAAWALGSIPFVLSKEDEFIRNCRVEIVNQAHAWIGSGGGDDKSSWEFETW</sequence>
<evidence type="ECO:0000256" key="2">
    <source>
        <dbReference type="ARBA" id="ARBA00012105"/>
    </source>
</evidence>
<dbReference type="GO" id="GO:0005524">
    <property type="term" value="F:ATP binding"/>
    <property type="evidence" value="ECO:0007669"/>
    <property type="project" value="UniProtKB-KW"/>
</dbReference>
<keyword evidence="5" id="KW-0808">Transferase</keyword>
<keyword evidence="11" id="KW-1185">Reference proteome</keyword>
<gene>
    <name evidence="10" type="ORF">HJC23_011216</name>
</gene>
<dbReference type="SMART" id="SM00904">
    <property type="entry name" value="Flavokinase"/>
    <property type="match status" value="1"/>
</dbReference>
<feature type="domain" description="Riboflavin kinase" evidence="9">
    <location>
        <begin position="199"/>
        <end position="362"/>
    </location>
</feature>
<organism evidence="10 11">
    <name type="scientific">Cyclotella cryptica</name>
    <dbReference type="NCBI Taxonomy" id="29204"/>
    <lineage>
        <taxon>Eukaryota</taxon>
        <taxon>Sar</taxon>
        <taxon>Stramenopiles</taxon>
        <taxon>Ochrophyta</taxon>
        <taxon>Bacillariophyta</taxon>
        <taxon>Coscinodiscophyceae</taxon>
        <taxon>Thalassiosirophycidae</taxon>
        <taxon>Stephanodiscales</taxon>
        <taxon>Stephanodiscaceae</taxon>
        <taxon>Cyclotella</taxon>
    </lineage>
</organism>
<keyword evidence="7" id="KW-0067">ATP-binding</keyword>
<dbReference type="InterPro" id="IPR015865">
    <property type="entry name" value="Riboflavin_kinase_bac/euk"/>
</dbReference>
<dbReference type="Proteomes" id="UP001516023">
    <property type="component" value="Unassembled WGS sequence"/>
</dbReference>
<keyword evidence="8" id="KW-0732">Signal</keyword>
<reference evidence="10 11" key="1">
    <citation type="journal article" date="2020" name="G3 (Bethesda)">
        <title>Improved Reference Genome for Cyclotella cryptica CCMP332, a Model for Cell Wall Morphogenesis, Salinity Adaptation, and Lipid Production in Diatoms (Bacillariophyta).</title>
        <authorList>
            <person name="Roberts W.R."/>
            <person name="Downey K.M."/>
            <person name="Ruck E.C."/>
            <person name="Traller J.C."/>
            <person name="Alverson A.J."/>
        </authorList>
    </citation>
    <scope>NUCLEOTIDE SEQUENCE [LARGE SCALE GENOMIC DNA]</scope>
    <source>
        <strain evidence="10 11">CCMP332</strain>
    </source>
</reference>
<evidence type="ECO:0000313" key="10">
    <source>
        <dbReference type="EMBL" id="KAL3792051.1"/>
    </source>
</evidence>
<dbReference type="PANTHER" id="PTHR22749">
    <property type="entry name" value="RIBOFLAVIN KINASE/FMN ADENYLYLTRANSFERASE"/>
    <property type="match status" value="1"/>
</dbReference>
<dbReference type="InterPro" id="IPR023468">
    <property type="entry name" value="Riboflavin_kinase"/>
</dbReference>
<dbReference type="EMBL" id="JABMIG020000106">
    <property type="protein sequence ID" value="KAL3792051.1"/>
    <property type="molecule type" value="Genomic_DNA"/>
</dbReference>
<dbReference type="Gene3D" id="2.40.30.30">
    <property type="entry name" value="Riboflavin kinase-like"/>
    <property type="match status" value="1"/>
</dbReference>
<name>A0ABD3PXS4_9STRA</name>
<evidence type="ECO:0000256" key="1">
    <source>
        <dbReference type="ARBA" id="ARBA00005201"/>
    </source>
</evidence>
<dbReference type="PANTHER" id="PTHR22749:SF6">
    <property type="entry name" value="RIBOFLAVIN KINASE"/>
    <property type="match status" value="1"/>
</dbReference>
<dbReference type="SUPFAM" id="SSF82114">
    <property type="entry name" value="Riboflavin kinase-like"/>
    <property type="match status" value="1"/>
</dbReference>
<keyword evidence="3" id="KW-0285">Flavoprotein</keyword>
<protein>
    <recommendedName>
        <fullName evidence="2">riboflavin kinase</fullName>
        <ecNumber evidence="2">2.7.1.26</ecNumber>
    </recommendedName>
</protein>
<evidence type="ECO:0000256" key="7">
    <source>
        <dbReference type="ARBA" id="ARBA00022840"/>
    </source>
</evidence>
<evidence type="ECO:0000313" key="11">
    <source>
        <dbReference type="Proteomes" id="UP001516023"/>
    </source>
</evidence>
<dbReference type="Pfam" id="PF01687">
    <property type="entry name" value="Flavokinase"/>
    <property type="match status" value="1"/>
</dbReference>
<comment type="caution">
    <text evidence="10">The sequence shown here is derived from an EMBL/GenBank/DDBJ whole genome shotgun (WGS) entry which is preliminary data.</text>
</comment>
<dbReference type="InterPro" id="IPR023465">
    <property type="entry name" value="Riboflavin_kinase_dom_sf"/>
</dbReference>
<keyword evidence="6" id="KW-0547">Nucleotide-binding</keyword>
<accession>A0ABD3PXS4</accession>
<proteinExistence type="predicted"/>
<evidence type="ECO:0000259" key="9">
    <source>
        <dbReference type="SMART" id="SM00904"/>
    </source>
</evidence>